<sequence length="168" mass="17712" precursor="true">MDRIIRNSDAVSPVIGVMLMLVVTIIIAAVVSAYAGGFSQGAVKTPQVTIGAEVRNSSYVLISHDGGDSLDPASITIKTYIPSGTYKDMSYGVDLLKAINLETGDAVKGTYSSQVIKPGDKIKINWPDAFATSKYGLMAPGVDEPVNVEIYDSGSGKVIAMVRTNVLP</sequence>
<dbReference type="InterPro" id="IPR012859">
    <property type="entry name" value="Pilin_N_archaeal"/>
</dbReference>
<keyword evidence="4" id="KW-1185">Reference proteome</keyword>
<evidence type="ECO:0000256" key="1">
    <source>
        <dbReference type="SAM" id="Phobius"/>
    </source>
</evidence>
<dbReference type="InterPro" id="IPR013373">
    <property type="entry name" value="Flagellin/pilin_N_arc"/>
</dbReference>
<dbReference type="eggNOG" id="arCOG02421">
    <property type="taxonomic scope" value="Archaea"/>
</dbReference>
<keyword evidence="1" id="KW-0812">Transmembrane</keyword>
<dbReference type="EMBL" id="CP003167">
    <property type="protein sequence ID" value="AGB01970.1"/>
    <property type="molecule type" value="Genomic_DNA"/>
</dbReference>
<keyword evidence="1" id="KW-1133">Transmembrane helix</keyword>
<dbReference type="GeneID" id="62009168"/>
<feature type="transmembrane region" description="Helical" evidence="1">
    <location>
        <begin position="12"/>
        <end position="35"/>
    </location>
</feature>
<dbReference type="AlphaFoldDB" id="L0HD64"/>
<protein>
    <recommendedName>
        <fullName evidence="2">Archaeal Type IV pilin N-terminal domain-containing protein</fullName>
    </recommendedName>
</protein>
<dbReference type="HOGENOM" id="CLU_116126_1_0_2"/>
<dbReference type="Proteomes" id="UP000010824">
    <property type="component" value="Chromosome"/>
</dbReference>
<dbReference type="RefSeq" id="WP_015284934.1">
    <property type="nucleotide sequence ID" value="NC_019943.1"/>
</dbReference>
<evidence type="ECO:0000313" key="4">
    <source>
        <dbReference type="Proteomes" id="UP000010824"/>
    </source>
</evidence>
<proteinExistence type="predicted"/>
<dbReference type="NCBIfam" id="TIGR02537">
    <property type="entry name" value="arch_flag_Nterm"/>
    <property type="match status" value="1"/>
</dbReference>
<accession>L0HD64</accession>
<dbReference type="InParanoid" id="L0HD64"/>
<feature type="domain" description="Archaeal Type IV pilin N-terminal" evidence="2">
    <location>
        <begin position="9"/>
        <end position="81"/>
    </location>
</feature>
<name>L0HD64_METFS</name>
<reference evidence="3 4" key="2">
    <citation type="journal article" date="2014" name="Genome Announc.">
        <title>Complete Genome Sequence of Methanoregula formicica SMSPT, a Mesophilic Hydrogenotrophic Methanogen Isolated from a Methanogenic Upflow Anaerobic Sludge Blanket Reactor.</title>
        <authorList>
            <person name="Yamamoto K."/>
            <person name="Tamaki H."/>
            <person name="Cadillo-Quiroz H."/>
            <person name="Imachi H."/>
            <person name="Kyrpides N."/>
            <person name="Woyke T."/>
            <person name="Goodwin L."/>
            <person name="Zinder S.H."/>
            <person name="Kamagata Y."/>
            <person name="Liu W.T."/>
        </authorList>
    </citation>
    <scope>NUCLEOTIDE SEQUENCE [LARGE SCALE GENOMIC DNA]</scope>
    <source>
        <strain evidence="4">DSM 22288 / NBRC 105244 / SMSP</strain>
    </source>
</reference>
<evidence type="ECO:0000259" key="2">
    <source>
        <dbReference type="Pfam" id="PF07790"/>
    </source>
</evidence>
<dbReference type="STRING" id="593750.Metfor_0915"/>
<reference evidence="4" key="1">
    <citation type="submission" date="2011-12" db="EMBL/GenBank/DDBJ databases">
        <title>Complete sequence of Methanoregula formicicum SMSP.</title>
        <authorList>
            <person name="Lucas S."/>
            <person name="Han J."/>
            <person name="Lapidus A."/>
            <person name="Cheng J.-F."/>
            <person name="Goodwin L."/>
            <person name="Pitluck S."/>
            <person name="Peters L."/>
            <person name="Ovchinnikova G."/>
            <person name="Teshima H."/>
            <person name="Detter J.C."/>
            <person name="Han C."/>
            <person name="Tapia R."/>
            <person name="Land M."/>
            <person name="Hauser L."/>
            <person name="Kyrpides N."/>
            <person name="Ivanova N."/>
            <person name="Pagani I."/>
            <person name="Imachi H."/>
            <person name="Tamaki H."/>
            <person name="Sekiguchi Y."/>
            <person name="Kamagata Y."/>
            <person name="Cadillo-Quiroz H."/>
            <person name="Zinder S."/>
            <person name="Liu W.-T."/>
            <person name="Woyke T."/>
        </authorList>
    </citation>
    <scope>NUCLEOTIDE SEQUENCE [LARGE SCALE GENOMIC DNA]</scope>
    <source>
        <strain evidence="4">DSM 22288 / NBRC 105244 / SMSP</strain>
    </source>
</reference>
<gene>
    <name evidence="3" type="ordered locus">Metfor_0915</name>
</gene>
<dbReference type="OrthoDB" id="125222at2157"/>
<keyword evidence="1" id="KW-0472">Membrane</keyword>
<dbReference type="Pfam" id="PF07790">
    <property type="entry name" value="Pilin_N"/>
    <property type="match status" value="1"/>
</dbReference>
<organism evidence="3 4">
    <name type="scientific">Methanoregula formicica (strain DSM 22288 / NBRC 105244 / SMSP)</name>
    <dbReference type="NCBI Taxonomy" id="593750"/>
    <lineage>
        <taxon>Archaea</taxon>
        <taxon>Methanobacteriati</taxon>
        <taxon>Methanobacteriota</taxon>
        <taxon>Stenosarchaea group</taxon>
        <taxon>Methanomicrobia</taxon>
        <taxon>Methanomicrobiales</taxon>
        <taxon>Methanoregulaceae</taxon>
        <taxon>Methanoregula</taxon>
    </lineage>
</organism>
<evidence type="ECO:0000313" key="3">
    <source>
        <dbReference type="EMBL" id="AGB01970.1"/>
    </source>
</evidence>
<dbReference type="KEGG" id="mfo:Metfor_0915"/>